<reference evidence="1" key="1">
    <citation type="submission" date="2022-10" db="EMBL/GenBank/DDBJ databases">
        <title>Culturing micro-colonial fungi from biological soil crusts in the Mojave desert and describing Neophaeococcomyces mojavensis, and introducing the new genera and species Taxawa tesnikishii.</title>
        <authorList>
            <person name="Kurbessoian T."/>
            <person name="Stajich J.E."/>
        </authorList>
    </citation>
    <scope>NUCLEOTIDE SEQUENCE</scope>
    <source>
        <strain evidence="1">JES_115</strain>
    </source>
</reference>
<sequence length="970" mass="106529">MAGPGDEGAAANKAGKSSTIEPDELPPLAALFLIRFDLKVGYTIAWKRSNDGLQLEGVVEFKSLPSGLHNVKEDLVYFVHEQYAGLSAFVNRPAAESERNAHLIAVGILVPLSYGRLGRSWLHAQNLQELAAQLVDDVTKVKPLEEYWEEHRSRDENGTETSNALPSSPTELRSNSSAQAHSQGKGRSRGMSIVTTSPGSTQSLPTTHPALSILRFIDAFGPLIYPLHRAALVRKRILFVISPPVRLACEYVYILSILSSIPSSSAHLLPENQSYHRLRPFFSIGVHDIPLLQDELKAIESPYHVEDETPFGWVSCTTDEVLATKPNLYDILVEIPPITDHAPSQKRWPKIRDSRGNTIKATQRDARRYKLLADELSRFPRTSIDREPRDTDTEIDDGDRATLLPKPSNPSTALETDTLIDDSLVEPVSWSAVAYSGFMWWASAGEQDVLAAEEAECDRELVCDVFDFELRAGSGSEGAPPQPPGVYAAPHTAVVASFHRITSLLVSEMAEAVEAAGEEEEGDRVVVTREDLVKMGLDMWSEADKGFVKEMIALYFDRDAETRENNRQLASVEPAVAAAAENTPVATQREVTEATSGQEPNAQPSITEEPEAPASETEDWITDAEGDEDADGFNGPVGIDPSLLGDASDYGDNDSDDTASGIGRFYLDVECAPQVDFWVPGSNRYIDDGEHEFREMRTTDIDDDDEEDVEADSVELMRSTDISDDQVIDFEIDIITNYSHPVPAALLLGSDAGCTICTSPFSPCLRAYKDPNCPMCRSLLRPISTSTAAEIATGQCDDRLIFRSALAQAQQLELRDFSARARWHGSRIVRHHREELYVATYMCSSSLACTPRGNSATPLGTTLLLQAVWTASDGFKEREASFHEAYEDLLWHATEFLESHPMEDMDAVIAQVVPRSVGVVHDWLATLVVMGLVMAEELARPAGSGMEGEEGVEGEKGFSSATRRELFADG</sequence>
<comment type="caution">
    <text evidence="1">The sequence shown here is derived from an EMBL/GenBank/DDBJ whole genome shotgun (WGS) entry which is preliminary data.</text>
</comment>
<evidence type="ECO:0000313" key="1">
    <source>
        <dbReference type="EMBL" id="KAJ9638219.1"/>
    </source>
</evidence>
<proteinExistence type="predicted"/>
<name>A0ACC2YS52_9PEZI</name>
<dbReference type="Proteomes" id="UP001172680">
    <property type="component" value="Unassembled WGS sequence"/>
</dbReference>
<dbReference type="EMBL" id="JAPDRP010000021">
    <property type="protein sequence ID" value="KAJ9638219.1"/>
    <property type="molecule type" value="Genomic_DNA"/>
</dbReference>
<evidence type="ECO:0000313" key="2">
    <source>
        <dbReference type="Proteomes" id="UP001172680"/>
    </source>
</evidence>
<gene>
    <name evidence="1" type="ORF">H2199_006906</name>
</gene>
<protein>
    <submittedName>
        <fullName evidence="1">Uncharacterized protein</fullName>
    </submittedName>
</protein>
<keyword evidence="2" id="KW-1185">Reference proteome</keyword>
<organism evidence="1 2">
    <name type="scientific">Coniosporium tulheliwenetii</name>
    <dbReference type="NCBI Taxonomy" id="3383036"/>
    <lineage>
        <taxon>Eukaryota</taxon>
        <taxon>Fungi</taxon>
        <taxon>Dikarya</taxon>
        <taxon>Ascomycota</taxon>
        <taxon>Pezizomycotina</taxon>
        <taxon>Dothideomycetes</taxon>
        <taxon>Dothideomycetes incertae sedis</taxon>
        <taxon>Coniosporium</taxon>
    </lineage>
</organism>
<accession>A0ACC2YS52</accession>